<feature type="signal peptide" evidence="1">
    <location>
        <begin position="1"/>
        <end position="23"/>
    </location>
</feature>
<organism evidence="2 3">
    <name type="scientific">Acidaminococcus fermentans</name>
    <dbReference type="NCBI Taxonomy" id="905"/>
    <lineage>
        <taxon>Bacteria</taxon>
        <taxon>Bacillati</taxon>
        <taxon>Bacillota</taxon>
        <taxon>Negativicutes</taxon>
        <taxon>Acidaminococcales</taxon>
        <taxon>Acidaminococcaceae</taxon>
        <taxon>Acidaminococcus</taxon>
    </lineage>
</organism>
<dbReference type="RefSeq" id="WP_154488328.1">
    <property type="nucleotide sequence ID" value="NZ_VULN01000010.1"/>
</dbReference>
<gene>
    <name evidence="2" type="ORF">FX155_07775</name>
</gene>
<evidence type="ECO:0000256" key="1">
    <source>
        <dbReference type="SAM" id="SignalP"/>
    </source>
</evidence>
<feature type="chain" id="PRO_5026848067" evidence="1">
    <location>
        <begin position="24"/>
        <end position="92"/>
    </location>
</feature>
<dbReference type="EMBL" id="VULN01000010">
    <property type="protein sequence ID" value="MSS82490.1"/>
    <property type="molecule type" value="Genomic_DNA"/>
</dbReference>
<evidence type="ECO:0000313" key="2">
    <source>
        <dbReference type="EMBL" id="MSS82490.1"/>
    </source>
</evidence>
<sequence length="92" mass="10192">MKNLKAIAMTMALVAGITGTAFAADIRDIVGDPGTEITDRNPTCYQTRVFNGHTLESYVENDVAITKEDGEVVLEYEIQRSDFVPFDFDSNQ</sequence>
<dbReference type="AlphaFoldDB" id="A0A6N7VNB3"/>
<proteinExistence type="predicted"/>
<dbReference type="Proteomes" id="UP000441455">
    <property type="component" value="Unassembled WGS sequence"/>
</dbReference>
<protein>
    <submittedName>
        <fullName evidence="2">Uncharacterized protein</fullName>
    </submittedName>
</protein>
<dbReference type="OrthoDB" id="3034854at2"/>
<comment type="caution">
    <text evidence="2">The sequence shown here is derived from an EMBL/GenBank/DDBJ whole genome shotgun (WGS) entry which is preliminary data.</text>
</comment>
<name>A0A6N7VNB3_ACIFE</name>
<accession>A0A6N7VNB3</accession>
<evidence type="ECO:0000313" key="3">
    <source>
        <dbReference type="Proteomes" id="UP000441455"/>
    </source>
</evidence>
<keyword evidence="1" id="KW-0732">Signal</keyword>
<reference evidence="2 3" key="1">
    <citation type="submission" date="2019-08" db="EMBL/GenBank/DDBJ databases">
        <title>In-depth cultivation of the pig gut microbiome towards novel bacterial diversity and tailored functional studies.</title>
        <authorList>
            <person name="Wylensek D."/>
            <person name="Hitch T.C.A."/>
            <person name="Clavel T."/>
        </authorList>
    </citation>
    <scope>NUCLEOTIDE SEQUENCE [LARGE SCALE GENOMIC DNA]</scope>
    <source>
        <strain evidence="2 3">WCA-389-WT-5B</strain>
    </source>
</reference>